<dbReference type="PROSITE" id="PS00194">
    <property type="entry name" value="THIOREDOXIN_1"/>
    <property type="match status" value="1"/>
</dbReference>
<dbReference type="AlphaFoldDB" id="A0A1I8HWA8"/>
<keyword evidence="4" id="KW-0520">NAD</keyword>
<evidence type="ECO:0000313" key="8">
    <source>
        <dbReference type="Proteomes" id="UP000095280"/>
    </source>
</evidence>
<dbReference type="Pfam" id="PF13905">
    <property type="entry name" value="Thioredoxin_8"/>
    <property type="match status" value="1"/>
</dbReference>
<keyword evidence="3" id="KW-0560">Oxidoreductase</keyword>
<dbReference type="InterPro" id="IPR012336">
    <property type="entry name" value="Thioredoxin-like_fold"/>
</dbReference>
<evidence type="ECO:0000256" key="5">
    <source>
        <dbReference type="ARBA" id="ARBA00025782"/>
    </source>
</evidence>
<evidence type="ECO:0000256" key="1">
    <source>
        <dbReference type="ARBA" id="ARBA00012612"/>
    </source>
</evidence>
<dbReference type="PANTHER" id="PTHR13871:SF96">
    <property type="entry name" value="THIOREDOXIN DOMAIN-CONTAINING PROTEIN"/>
    <property type="match status" value="1"/>
</dbReference>
<reference evidence="9" key="1">
    <citation type="submission" date="2016-11" db="UniProtKB">
        <authorList>
            <consortium name="WormBaseParasite"/>
        </authorList>
    </citation>
    <scope>IDENTIFICATION</scope>
</reference>
<keyword evidence="8" id="KW-1185">Reference proteome</keyword>
<dbReference type="OrthoDB" id="409136at2759"/>
<evidence type="ECO:0000256" key="7">
    <source>
        <dbReference type="ARBA" id="ARBA00047804"/>
    </source>
</evidence>
<dbReference type="InterPro" id="IPR017937">
    <property type="entry name" value="Thioredoxin_CS"/>
</dbReference>
<proteinExistence type="inferred from homology"/>
<dbReference type="GO" id="GO:0047134">
    <property type="term" value="F:protein-disulfide reductase [NAD(P)H] activity"/>
    <property type="evidence" value="ECO:0007669"/>
    <property type="project" value="UniProtKB-EC"/>
</dbReference>
<evidence type="ECO:0000256" key="2">
    <source>
        <dbReference type="ARBA" id="ARBA00022737"/>
    </source>
</evidence>
<dbReference type="InterPro" id="IPR052259">
    <property type="entry name" value="Nucleoredoxin-like"/>
</dbReference>
<dbReference type="STRING" id="282301.A0A1I8HWA8"/>
<sequence length="143" mass="16153">MSAKITPLSLTVQDKARNVHKGSDVFKGKKIMLYFSAHWCPPCRTFTPALALFYEEAKASHPNLECVFVSCDRDEASMLSYFNESHGDYYVLPFNSEERTGLAKQYQVSGIPCLIVVDEEGKVLKPNVREDVQKGNFAAINQW</sequence>
<dbReference type="SUPFAM" id="SSF52833">
    <property type="entry name" value="Thioredoxin-like"/>
    <property type="match status" value="1"/>
</dbReference>
<organism evidence="8 9">
    <name type="scientific">Macrostomum lignano</name>
    <dbReference type="NCBI Taxonomy" id="282301"/>
    <lineage>
        <taxon>Eukaryota</taxon>
        <taxon>Metazoa</taxon>
        <taxon>Spiralia</taxon>
        <taxon>Lophotrochozoa</taxon>
        <taxon>Platyhelminthes</taxon>
        <taxon>Rhabditophora</taxon>
        <taxon>Macrostomorpha</taxon>
        <taxon>Macrostomida</taxon>
        <taxon>Macrostomidae</taxon>
        <taxon>Macrostomum</taxon>
    </lineage>
</organism>
<keyword evidence="2" id="KW-0677">Repeat</keyword>
<dbReference type="PROSITE" id="PS51352">
    <property type="entry name" value="THIOREDOXIN_2"/>
    <property type="match status" value="1"/>
</dbReference>
<evidence type="ECO:0000256" key="6">
    <source>
        <dbReference type="ARBA" id="ARBA00047388"/>
    </source>
</evidence>
<dbReference type="PANTHER" id="PTHR13871">
    <property type="entry name" value="THIOREDOXIN"/>
    <property type="match status" value="1"/>
</dbReference>
<dbReference type="EC" id="1.8.1.8" evidence="1"/>
<dbReference type="Proteomes" id="UP000095280">
    <property type="component" value="Unplaced"/>
</dbReference>
<dbReference type="InterPro" id="IPR036249">
    <property type="entry name" value="Thioredoxin-like_sf"/>
</dbReference>
<dbReference type="Gene3D" id="3.40.30.10">
    <property type="entry name" value="Glutaredoxin"/>
    <property type="match status" value="1"/>
</dbReference>
<comment type="similarity">
    <text evidence="5">Belongs to the nucleoredoxin family.</text>
</comment>
<evidence type="ECO:0000256" key="4">
    <source>
        <dbReference type="ARBA" id="ARBA00023027"/>
    </source>
</evidence>
<accession>A0A1I8HWA8</accession>
<evidence type="ECO:0000256" key="3">
    <source>
        <dbReference type="ARBA" id="ARBA00023002"/>
    </source>
</evidence>
<comment type="catalytic activity">
    <reaction evidence="7">
        <text>[protein]-dithiol + NADP(+) = [protein]-disulfide + NADPH + H(+)</text>
        <dbReference type="Rhea" id="RHEA:18753"/>
        <dbReference type="Rhea" id="RHEA-COMP:10593"/>
        <dbReference type="Rhea" id="RHEA-COMP:10594"/>
        <dbReference type="ChEBI" id="CHEBI:15378"/>
        <dbReference type="ChEBI" id="CHEBI:29950"/>
        <dbReference type="ChEBI" id="CHEBI:50058"/>
        <dbReference type="ChEBI" id="CHEBI:57783"/>
        <dbReference type="ChEBI" id="CHEBI:58349"/>
        <dbReference type="EC" id="1.8.1.8"/>
    </reaction>
</comment>
<dbReference type="InterPro" id="IPR013766">
    <property type="entry name" value="Thioredoxin_domain"/>
</dbReference>
<dbReference type="WBParaSite" id="maker-uti_cns_0008424-snap-gene-0.3-mRNA-1">
    <property type="protein sequence ID" value="maker-uti_cns_0008424-snap-gene-0.3-mRNA-1"/>
    <property type="gene ID" value="maker-uti_cns_0008424-snap-gene-0.3"/>
</dbReference>
<protein>
    <recommendedName>
        <fullName evidence="1">protein-disulfide reductase</fullName>
        <ecNumber evidence="1">1.8.1.8</ecNumber>
    </recommendedName>
</protein>
<name>A0A1I8HWA8_9PLAT</name>
<evidence type="ECO:0000313" key="9">
    <source>
        <dbReference type="WBParaSite" id="maker-uti_cns_0008424-snap-gene-0.3-mRNA-1"/>
    </source>
</evidence>
<comment type="catalytic activity">
    <reaction evidence="6">
        <text>[protein]-dithiol + NAD(+) = [protein]-disulfide + NADH + H(+)</text>
        <dbReference type="Rhea" id="RHEA:18749"/>
        <dbReference type="Rhea" id="RHEA-COMP:10593"/>
        <dbReference type="Rhea" id="RHEA-COMP:10594"/>
        <dbReference type="ChEBI" id="CHEBI:15378"/>
        <dbReference type="ChEBI" id="CHEBI:29950"/>
        <dbReference type="ChEBI" id="CHEBI:50058"/>
        <dbReference type="ChEBI" id="CHEBI:57540"/>
        <dbReference type="ChEBI" id="CHEBI:57945"/>
        <dbReference type="EC" id="1.8.1.8"/>
    </reaction>
</comment>